<name>A0A6J5MZX4_9CAUD</name>
<proteinExistence type="predicted"/>
<protein>
    <submittedName>
        <fullName evidence="1">Uncharacterized protein</fullName>
    </submittedName>
</protein>
<accession>A0A6J5MZX4</accession>
<evidence type="ECO:0000313" key="1">
    <source>
        <dbReference type="EMBL" id="CAB4152855.1"/>
    </source>
</evidence>
<gene>
    <name evidence="1" type="ORF">UFOVP606_30</name>
</gene>
<reference evidence="1" key="1">
    <citation type="submission" date="2020-04" db="EMBL/GenBank/DDBJ databases">
        <authorList>
            <person name="Chiriac C."/>
            <person name="Salcher M."/>
            <person name="Ghai R."/>
            <person name="Kavagutti S V."/>
        </authorList>
    </citation>
    <scope>NUCLEOTIDE SEQUENCE</scope>
</reference>
<sequence length="43" mass="4559">MQGTLNIGIEEFYKNLSALIASGVVFTATETNGTVTIEFTGGY</sequence>
<organism evidence="1">
    <name type="scientific">uncultured Caudovirales phage</name>
    <dbReference type="NCBI Taxonomy" id="2100421"/>
    <lineage>
        <taxon>Viruses</taxon>
        <taxon>Duplodnaviria</taxon>
        <taxon>Heunggongvirae</taxon>
        <taxon>Uroviricota</taxon>
        <taxon>Caudoviricetes</taxon>
        <taxon>Peduoviridae</taxon>
        <taxon>Maltschvirus</taxon>
        <taxon>Maltschvirus maltsch</taxon>
    </lineage>
</organism>
<dbReference type="EMBL" id="LR796585">
    <property type="protein sequence ID" value="CAB4152855.1"/>
    <property type="molecule type" value="Genomic_DNA"/>
</dbReference>